<dbReference type="Pfam" id="PF01152">
    <property type="entry name" value="Bac_globin"/>
    <property type="match status" value="1"/>
</dbReference>
<reference evidence="6 7" key="1">
    <citation type="submission" date="2021-11" db="EMBL/GenBank/DDBJ databases">
        <authorList>
            <person name="Liang Q."/>
            <person name="Mou H."/>
            <person name="Liu Z."/>
        </authorList>
    </citation>
    <scope>NUCLEOTIDE SEQUENCE [LARGE SCALE GENOMIC DNA]</scope>
    <source>
        <strain evidence="6 7">CHU3</strain>
    </source>
</reference>
<evidence type="ECO:0000256" key="4">
    <source>
        <dbReference type="ARBA" id="ARBA00023004"/>
    </source>
</evidence>
<dbReference type="EMBL" id="JAJIRN010000003">
    <property type="protein sequence ID" value="MCV2367920.1"/>
    <property type="molecule type" value="Genomic_DNA"/>
</dbReference>
<sequence>MPRVRLLPPACLLLVLLGCAATPPASLFERLGGPAGVSDLMGRTLARAAADPRTQRSFEGIKLSPLQQSLTEQICALAGGGCRYQGETMARVHQDLHIKPSEFDAFVEMLRQEIDRGGSDARAKNELLRLLAPMKQAIVSP</sequence>
<dbReference type="InterPro" id="IPR012292">
    <property type="entry name" value="Globin/Proto"/>
</dbReference>
<keyword evidence="2" id="KW-0349">Heme</keyword>
<evidence type="ECO:0000256" key="3">
    <source>
        <dbReference type="ARBA" id="ARBA00022723"/>
    </source>
</evidence>
<dbReference type="CDD" id="cd00454">
    <property type="entry name" value="TrHb1_N"/>
    <property type="match status" value="1"/>
</dbReference>
<keyword evidence="7" id="KW-1185">Reference proteome</keyword>
<organism evidence="6 7">
    <name type="scientific">Roseateles oligotrophus</name>
    <dbReference type="NCBI Taxonomy" id="1769250"/>
    <lineage>
        <taxon>Bacteria</taxon>
        <taxon>Pseudomonadati</taxon>
        <taxon>Pseudomonadota</taxon>
        <taxon>Betaproteobacteria</taxon>
        <taxon>Burkholderiales</taxon>
        <taxon>Sphaerotilaceae</taxon>
        <taxon>Roseateles</taxon>
    </lineage>
</organism>
<feature type="chain" id="PRO_5047175874" evidence="5">
    <location>
        <begin position="21"/>
        <end position="141"/>
    </location>
</feature>
<dbReference type="PROSITE" id="PS51257">
    <property type="entry name" value="PROKAR_LIPOPROTEIN"/>
    <property type="match status" value="1"/>
</dbReference>
<evidence type="ECO:0000313" key="6">
    <source>
        <dbReference type="EMBL" id="MCV2367920.1"/>
    </source>
</evidence>
<name>A0ABT2YD02_9BURK</name>
<dbReference type="Proteomes" id="UP001209701">
    <property type="component" value="Unassembled WGS sequence"/>
</dbReference>
<gene>
    <name evidence="6" type="ORF">LNV07_07405</name>
</gene>
<evidence type="ECO:0000313" key="7">
    <source>
        <dbReference type="Proteomes" id="UP001209701"/>
    </source>
</evidence>
<evidence type="ECO:0000256" key="1">
    <source>
        <dbReference type="ARBA" id="ARBA00022448"/>
    </source>
</evidence>
<keyword evidence="1" id="KW-0813">Transport</keyword>
<evidence type="ECO:0000256" key="2">
    <source>
        <dbReference type="ARBA" id="ARBA00022617"/>
    </source>
</evidence>
<dbReference type="RefSeq" id="WP_263570545.1">
    <property type="nucleotide sequence ID" value="NZ_JAJIRN010000003.1"/>
</dbReference>
<accession>A0ABT2YD02</accession>
<keyword evidence="5" id="KW-0732">Signal</keyword>
<dbReference type="Gene3D" id="1.10.490.10">
    <property type="entry name" value="Globins"/>
    <property type="match status" value="1"/>
</dbReference>
<protein>
    <submittedName>
        <fullName evidence="6">Group 1 truncated hemoglobin</fullName>
    </submittedName>
</protein>
<feature type="signal peptide" evidence="5">
    <location>
        <begin position="1"/>
        <end position="20"/>
    </location>
</feature>
<dbReference type="InterPro" id="IPR001486">
    <property type="entry name" value="Hemoglobin_trunc"/>
</dbReference>
<keyword evidence="4" id="KW-0408">Iron</keyword>
<dbReference type="InterPro" id="IPR009050">
    <property type="entry name" value="Globin-like_sf"/>
</dbReference>
<keyword evidence="3" id="KW-0479">Metal-binding</keyword>
<proteinExistence type="predicted"/>
<dbReference type="SUPFAM" id="SSF46458">
    <property type="entry name" value="Globin-like"/>
    <property type="match status" value="1"/>
</dbReference>
<evidence type="ECO:0000256" key="5">
    <source>
        <dbReference type="SAM" id="SignalP"/>
    </source>
</evidence>
<comment type="caution">
    <text evidence="6">The sequence shown here is derived from an EMBL/GenBank/DDBJ whole genome shotgun (WGS) entry which is preliminary data.</text>
</comment>